<evidence type="ECO:0000259" key="1">
    <source>
        <dbReference type="Pfam" id="PF01814"/>
    </source>
</evidence>
<protein>
    <recommendedName>
        <fullName evidence="5">DUF438 domain-containing protein</fullName>
    </recommendedName>
</protein>
<dbReference type="Proteomes" id="UP000237947">
    <property type="component" value="Chromosome"/>
</dbReference>
<evidence type="ECO:0008006" key="5">
    <source>
        <dbReference type="Google" id="ProtNLM"/>
    </source>
</evidence>
<dbReference type="GO" id="GO:0005886">
    <property type="term" value="C:plasma membrane"/>
    <property type="evidence" value="ECO:0007669"/>
    <property type="project" value="TreeGrafter"/>
</dbReference>
<evidence type="ECO:0000259" key="2">
    <source>
        <dbReference type="Pfam" id="PF04282"/>
    </source>
</evidence>
<proteinExistence type="predicted"/>
<name>A0A2S0KPN8_9FIRM</name>
<dbReference type="Gene3D" id="3.30.450.20">
    <property type="entry name" value="PAS domain"/>
    <property type="match status" value="2"/>
</dbReference>
<dbReference type="PANTHER" id="PTHR39966">
    <property type="entry name" value="BLL2471 PROTEIN-RELATED"/>
    <property type="match status" value="1"/>
</dbReference>
<dbReference type="EMBL" id="CP027226">
    <property type="protein sequence ID" value="AVM43000.1"/>
    <property type="molecule type" value="Genomic_DNA"/>
</dbReference>
<dbReference type="Gene3D" id="1.20.120.520">
    <property type="entry name" value="nmb1532 protein domain like"/>
    <property type="match status" value="1"/>
</dbReference>
<evidence type="ECO:0000313" key="4">
    <source>
        <dbReference type="Proteomes" id="UP000237947"/>
    </source>
</evidence>
<organism evidence="3 4">
    <name type="scientific">Fastidiosipila sanguinis</name>
    <dbReference type="NCBI Taxonomy" id="236753"/>
    <lineage>
        <taxon>Bacteria</taxon>
        <taxon>Bacillati</taxon>
        <taxon>Bacillota</taxon>
        <taxon>Clostridia</taxon>
        <taxon>Eubacteriales</taxon>
        <taxon>Oscillospiraceae</taxon>
        <taxon>Fastidiosipila</taxon>
    </lineage>
</organism>
<keyword evidence="4" id="KW-1185">Reference proteome</keyword>
<feature type="domain" description="DUF438" evidence="2">
    <location>
        <begin position="12"/>
        <end position="80"/>
    </location>
</feature>
<dbReference type="KEGG" id="fsa:C5Q98_07165"/>
<dbReference type="InterPro" id="IPR007380">
    <property type="entry name" value="DUF438"/>
</dbReference>
<dbReference type="RefSeq" id="WP_106012947.1">
    <property type="nucleotide sequence ID" value="NZ_CP027226.1"/>
</dbReference>
<sequence length="631" mass="73813">MVNNNSERIEVLKNILEKLHLGASQESVQEEFEKHFSNVNAIEISLMEQEIINDPNNDLSFEDVLKLCNVHSRLFQNKVETLDVFGIDNKDHPVHIFKQENIALRKTILRVDNIINYLISNPNSINQEMISGLERQVSMLGEVSKHYERKEKVFFPFLEKYGHYAPPKVMWAKDDMILELFNEFKLNVDKLPEIDLKILENSYHIFKEELNEMIFKEEAILLNLLLETLKPEDWEEIKEESYAYGYAIIKPEKSDDDDKKSKHKFDIEATQSMQGPKDRIDGRAEDKLIETRRIELDNAYITITYEAKESKNLLTESASRRFRGGNMSLDEARVILQNLDYIVALYDQDLCLKYINQESVFFSKNDIGSSIENLLSSSIYKNRISNSNLLRVRNKEGEKEEFRICYRQKNYNLILQSIYTEEKDFLGMILLILPIDKYNNLEKPSKREISLEEDNSIKKPVIKSASEFLPENKLTREKNLEVDFTAGVFSGKWQEKVIKVPDLQMEIGKLSLTEVDALLLALPAELTFVDTNRVFRYFNCQETLDKMIFKRTNAQIGRNIEYCHPPKLWPRVKLLFEQFENGIKDKEEMWYENQEGKTIFITYKALIDDAGAFRGVLESVEDVTKYIGNQE</sequence>
<gene>
    <name evidence="3" type="ORF">C5Q98_07165</name>
</gene>
<dbReference type="InterPro" id="IPR012312">
    <property type="entry name" value="Hemerythrin-like"/>
</dbReference>
<evidence type="ECO:0000313" key="3">
    <source>
        <dbReference type="EMBL" id="AVM43000.1"/>
    </source>
</evidence>
<accession>A0A2S0KPN8</accession>
<dbReference type="Pfam" id="PF01814">
    <property type="entry name" value="Hemerythrin"/>
    <property type="match status" value="1"/>
</dbReference>
<dbReference type="OrthoDB" id="9769774at2"/>
<dbReference type="AlphaFoldDB" id="A0A2S0KPN8"/>
<dbReference type="Pfam" id="PF13596">
    <property type="entry name" value="PAS_10"/>
    <property type="match status" value="1"/>
</dbReference>
<dbReference type="PANTHER" id="PTHR39966:SF3">
    <property type="entry name" value="DUF438 DOMAIN-CONTAINING PROTEIN"/>
    <property type="match status" value="1"/>
</dbReference>
<reference evidence="4" key="1">
    <citation type="submission" date="2018-02" db="EMBL/GenBank/DDBJ databases">
        <authorList>
            <person name="Holder M.E."/>
            <person name="Ajami N.J."/>
            <person name="Petrosino J.F."/>
        </authorList>
    </citation>
    <scope>NUCLEOTIDE SEQUENCE [LARGE SCALE GENOMIC DNA]</scope>
    <source>
        <strain evidence="4">CCUG 47711</strain>
    </source>
</reference>
<feature type="domain" description="Hemerythrin-like" evidence="1">
    <location>
        <begin position="92"/>
        <end position="224"/>
    </location>
</feature>
<dbReference type="Pfam" id="PF04282">
    <property type="entry name" value="DUF438"/>
    <property type="match status" value="1"/>
</dbReference>